<proteinExistence type="predicted"/>
<sequence length="293" mass="30830">MSDNFGNTNPQGIFYQNIHSTQLAAAAEVASRGSQLAELAPTGAHAARAEECPPLFSSRRLVELRGSSDGPGGGSGGSSLLFVLQRAGVAALALLGTALVARGLGARSSVLTSSLGTSASPGRASHRAAVAFRQAKYSRDYASWQEDNVNEESSYSPRCESVTEESDRVCWHAMIWLLEEGIRSRPDLYAGLDRHSSQVELQAAMHRTHPGRCPKPPCLEAQPEQAEQEDAYSSEGATWSDGAIDVVVPKTTGLPTTTGPITTTMTATTLPPPPLPANDGGRCTSVTKGAPPF</sequence>
<evidence type="ECO:0000256" key="1">
    <source>
        <dbReference type="SAM" id="MobiDB-lite"/>
    </source>
</evidence>
<reference evidence="2" key="1">
    <citation type="submission" date="2021-02" db="EMBL/GenBank/DDBJ databases">
        <authorList>
            <person name="Dougan E. K."/>
            <person name="Rhodes N."/>
            <person name="Thang M."/>
            <person name="Chan C."/>
        </authorList>
    </citation>
    <scope>NUCLEOTIDE SEQUENCE</scope>
</reference>
<dbReference type="Proteomes" id="UP000654075">
    <property type="component" value="Unassembled WGS sequence"/>
</dbReference>
<dbReference type="AlphaFoldDB" id="A0A813E536"/>
<evidence type="ECO:0000313" key="2">
    <source>
        <dbReference type="EMBL" id="CAE8595345.1"/>
    </source>
</evidence>
<organism evidence="2 3">
    <name type="scientific">Polarella glacialis</name>
    <name type="common">Dinoflagellate</name>
    <dbReference type="NCBI Taxonomy" id="89957"/>
    <lineage>
        <taxon>Eukaryota</taxon>
        <taxon>Sar</taxon>
        <taxon>Alveolata</taxon>
        <taxon>Dinophyceae</taxon>
        <taxon>Suessiales</taxon>
        <taxon>Suessiaceae</taxon>
        <taxon>Polarella</taxon>
    </lineage>
</organism>
<accession>A0A813E536</accession>
<keyword evidence="3" id="KW-1185">Reference proteome</keyword>
<name>A0A813E536_POLGL</name>
<comment type="caution">
    <text evidence="2">The sequence shown here is derived from an EMBL/GenBank/DDBJ whole genome shotgun (WGS) entry which is preliminary data.</text>
</comment>
<feature type="compositionally biased region" description="Low complexity" evidence="1">
    <location>
        <begin position="250"/>
        <end position="269"/>
    </location>
</feature>
<feature type="region of interest" description="Disordered" evidence="1">
    <location>
        <begin position="250"/>
        <end position="293"/>
    </location>
</feature>
<gene>
    <name evidence="2" type="ORF">PGLA1383_LOCUS13858</name>
</gene>
<feature type="non-terminal residue" evidence="2">
    <location>
        <position position="1"/>
    </location>
</feature>
<protein>
    <submittedName>
        <fullName evidence="2">Uncharacterized protein</fullName>
    </submittedName>
</protein>
<evidence type="ECO:0000313" key="3">
    <source>
        <dbReference type="Proteomes" id="UP000654075"/>
    </source>
</evidence>
<dbReference type="EMBL" id="CAJNNV010007780">
    <property type="protein sequence ID" value="CAE8595345.1"/>
    <property type="molecule type" value="Genomic_DNA"/>
</dbReference>